<keyword evidence="5" id="KW-1133">Transmembrane helix</keyword>
<evidence type="ECO:0000313" key="7">
    <source>
        <dbReference type="EMBL" id="OHA21926.1"/>
    </source>
</evidence>
<keyword evidence="5" id="KW-0472">Membrane</keyword>
<feature type="domain" description="LTD" evidence="6">
    <location>
        <begin position="397"/>
        <end position="527"/>
    </location>
</feature>
<feature type="compositionally biased region" description="Polar residues" evidence="4">
    <location>
        <begin position="610"/>
        <end position="619"/>
    </location>
</feature>
<evidence type="ECO:0000256" key="2">
    <source>
        <dbReference type="ARBA" id="ARBA00022525"/>
    </source>
</evidence>
<evidence type="ECO:0000256" key="5">
    <source>
        <dbReference type="SAM" id="Phobius"/>
    </source>
</evidence>
<keyword evidence="5" id="KW-0812">Transmembrane</keyword>
<dbReference type="InterPro" id="IPR055372">
    <property type="entry name" value="CBM96"/>
</dbReference>
<dbReference type="Pfam" id="PF00932">
    <property type="entry name" value="LTD"/>
    <property type="match status" value="1"/>
</dbReference>
<gene>
    <name evidence="7" type="ORF">A2W52_01455</name>
</gene>
<evidence type="ECO:0000313" key="8">
    <source>
        <dbReference type="Proteomes" id="UP000176493"/>
    </source>
</evidence>
<feature type="compositionally biased region" description="Low complexity" evidence="4">
    <location>
        <begin position="773"/>
        <end position="791"/>
    </location>
</feature>
<comment type="subcellular location">
    <subcellularLocation>
        <location evidence="1">Secreted</location>
    </subcellularLocation>
</comment>
<reference evidence="7 8" key="1">
    <citation type="journal article" date="2016" name="Nat. Commun.">
        <title>Thousands of microbial genomes shed light on interconnected biogeochemical processes in an aquifer system.</title>
        <authorList>
            <person name="Anantharaman K."/>
            <person name="Brown C.T."/>
            <person name="Hug L.A."/>
            <person name="Sharon I."/>
            <person name="Castelle C.J."/>
            <person name="Probst A.J."/>
            <person name="Thomas B.C."/>
            <person name="Singh A."/>
            <person name="Wilkins M.J."/>
            <person name="Karaoz U."/>
            <person name="Brodie E.L."/>
            <person name="Williams K.H."/>
            <person name="Hubbard S.S."/>
            <person name="Banfield J.F."/>
        </authorList>
    </citation>
    <scope>NUCLEOTIDE SEQUENCE [LARGE SCALE GENOMIC DNA]</scope>
</reference>
<feature type="compositionally biased region" description="Basic and acidic residues" evidence="4">
    <location>
        <begin position="369"/>
        <end position="383"/>
    </location>
</feature>
<keyword evidence="3" id="KW-0732">Signal</keyword>
<evidence type="ECO:0000256" key="4">
    <source>
        <dbReference type="SAM" id="MobiDB-lite"/>
    </source>
</evidence>
<dbReference type="PROSITE" id="PS51841">
    <property type="entry name" value="LTD"/>
    <property type="match status" value="1"/>
</dbReference>
<dbReference type="EMBL" id="MHRJ01000035">
    <property type="protein sequence ID" value="OHA21926.1"/>
    <property type="molecule type" value="Genomic_DNA"/>
</dbReference>
<feature type="compositionally biased region" description="Polar residues" evidence="4">
    <location>
        <begin position="309"/>
        <end position="318"/>
    </location>
</feature>
<dbReference type="Proteomes" id="UP000176493">
    <property type="component" value="Unassembled WGS sequence"/>
</dbReference>
<dbReference type="InterPro" id="IPR036415">
    <property type="entry name" value="Lamin_tail_dom_sf"/>
</dbReference>
<dbReference type="AlphaFoldDB" id="A0A1G2MDD3"/>
<dbReference type="InterPro" id="IPR001322">
    <property type="entry name" value="Lamin_tail_dom"/>
</dbReference>
<evidence type="ECO:0000256" key="1">
    <source>
        <dbReference type="ARBA" id="ARBA00004613"/>
    </source>
</evidence>
<name>A0A1G2MDD3_9BACT</name>
<proteinExistence type="predicted"/>
<feature type="region of interest" description="Disordered" evidence="4">
    <location>
        <begin position="590"/>
        <end position="791"/>
    </location>
</feature>
<organism evidence="7 8">
    <name type="scientific">Candidatus Taylorbacteria bacterium RIFCSPHIGHO2_02_49_25</name>
    <dbReference type="NCBI Taxonomy" id="1802305"/>
    <lineage>
        <taxon>Bacteria</taxon>
        <taxon>Candidatus Tayloriibacteriota</taxon>
    </lineage>
</organism>
<evidence type="ECO:0000256" key="3">
    <source>
        <dbReference type="ARBA" id="ARBA00022729"/>
    </source>
</evidence>
<protein>
    <recommendedName>
        <fullName evidence="6">LTD domain-containing protein</fullName>
    </recommendedName>
</protein>
<dbReference type="SUPFAM" id="SSF74853">
    <property type="entry name" value="Lamin A/C globular tail domain"/>
    <property type="match status" value="1"/>
</dbReference>
<comment type="caution">
    <text evidence="7">The sequence shown here is derived from an EMBL/GenBank/DDBJ whole genome shotgun (WGS) entry which is preliminary data.</text>
</comment>
<keyword evidence="2" id="KW-0964">Secreted</keyword>
<feature type="region of interest" description="Disordered" evidence="4">
    <location>
        <begin position="309"/>
        <end position="331"/>
    </location>
</feature>
<dbReference type="GO" id="GO:0005576">
    <property type="term" value="C:extracellular region"/>
    <property type="evidence" value="ECO:0007669"/>
    <property type="project" value="UniProtKB-SubCell"/>
</dbReference>
<feature type="transmembrane region" description="Helical" evidence="5">
    <location>
        <begin position="68"/>
        <end position="89"/>
    </location>
</feature>
<feature type="compositionally biased region" description="Low complexity" evidence="4">
    <location>
        <begin position="691"/>
        <end position="741"/>
    </location>
</feature>
<feature type="region of interest" description="Disordered" evidence="4">
    <location>
        <begin position="359"/>
        <end position="383"/>
    </location>
</feature>
<feature type="compositionally biased region" description="Low complexity" evidence="4">
    <location>
        <begin position="638"/>
        <end position="669"/>
    </location>
</feature>
<evidence type="ECO:0000259" key="6">
    <source>
        <dbReference type="PROSITE" id="PS51841"/>
    </source>
</evidence>
<dbReference type="NCBIfam" id="NF033679">
    <property type="entry name" value="DNRLRE_dom"/>
    <property type="match status" value="1"/>
</dbReference>
<accession>A0A1G2MDD3</accession>
<sequence length="791" mass="82222">MKETRRKLNIDGIVRLPKTARARVVDLRFRAPLQLVRTVSKNTTRPARFLRMDTHGAIFSFGKIFSKISGLTALTLIILLAGLPAVSAFEAHIVNVTATFIQIDPPVLTPPGGPPAYTWDNTNGGTNLTGTVNVVMTDADTDATHIFYNSGAGTNPATVSDPVCGQPVVPGVGGGGEIPIEIIQLSLTSDTVIKAIGCDGNTGAAHRSVTNTKVYDFADLDDPVADQYSPIADSFVEEDVAAGNNGTDNKLQIKSRDSSGNNRTFIRFDFHFPGGTIVNSSLLKLFMNNAPSSSRTYEARKVNGTWTETGITWNNQPATSTTVTATTTTGTDDDTPLSWNVKTDVVDFVSGASANNGWALNDSSENSGNEEKAEFISRDKSGADEPKRPYLEVNFTAPVATTAYLVINEVYPFVGDGKGSDSNNEWVEIYNPTAASVDISGWQICDNTLCDFIPASTPAVPPHGFALIANETTTWSSFWPGTPAGAVKIGLGSAIGGGLANAGDGDKVELRNPDAALVDAMSYGPNTAYITLPAPKVGISFARIVKGYDTDTATDWVLNNTPNPGTNPSVNGAEVMRFTSDGVEVAATEADLPPIMDSPSEKPAPEDLSSPEQAVNQSAPDILASGPSGSLGVDEIIPDTATSSGGGTTSTDSSDAPPADAAGAPATEADSSESDSPAVDEVSSNNPAVPTDSTVGSDDSVSAPPDNLNNSDTSDSTGSTDSSQTPPEESDSSTPSDSNQEQAILPEPDDSSQITQSADIVPVGDVPPPPPSDSDSSESAAEPPADVPASE</sequence>
<dbReference type="Pfam" id="PF24517">
    <property type="entry name" value="CBM96"/>
    <property type="match status" value="1"/>
</dbReference>
<feature type="compositionally biased region" description="Low complexity" evidence="4">
    <location>
        <begin position="319"/>
        <end position="330"/>
    </location>
</feature>